<keyword evidence="1" id="KW-0560">Oxidoreductase</keyword>
<dbReference type="PANTHER" id="PTHR24314:SF21">
    <property type="entry name" value="CHLOROPHYLL(IDE) B REDUCTASE NYC1, CHLOROPLASTIC-RELATED"/>
    <property type="match status" value="1"/>
</dbReference>
<dbReference type="Gene3D" id="3.40.50.720">
    <property type="entry name" value="NAD(P)-binding Rossmann-like Domain"/>
    <property type="match status" value="1"/>
</dbReference>
<dbReference type="PRINTS" id="PR00081">
    <property type="entry name" value="GDHRDH"/>
</dbReference>
<dbReference type="InterPro" id="IPR002347">
    <property type="entry name" value="SDR_fam"/>
</dbReference>
<dbReference type="RefSeq" id="WP_344147858.1">
    <property type="nucleotide sequence ID" value="NZ_BAAAQI010000022.1"/>
</dbReference>
<sequence>MTDRRNPAARPAPVVVITGGTSGLGRALARELAARGAAVVLSGRSAQKAEEAASALGEARILGVGCDVRRAPEIDALWEAAVARFGRVDHWINNAGIGHAHRRLDDLDPEQVDAVLGTNLTGALTGARRALQGMLTQPGGGRIWLTEGLGSSRLQPAMAGIGVYGASKSAAGYAFRALAKEYRGTGVQIGFLRPGIMPTPVVLGGPATELPAATRQMAGILGDSAEDVARGFAPRILRARRNGRRLTWLTPARTASHLLTAPFRRRQPF</sequence>
<evidence type="ECO:0000313" key="2">
    <source>
        <dbReference type="Proteomes" id="UP001595858"/>
    </source>
</evidence>
<dbReference type="PANTHER" id="PTHR24314">
    <property type="entry name" value="NON-SPECIFIC LIPID TRANSFER PROTEIN-RELATED"/>
    <property type="match status" value="1"/>
</dbReference>
<gene>
    <name evidence="1" type="ORF">ACFPCZ_04550</name>
</gene>
<evidence type="ECO:0000313" key="1">
    <source>
        <dbReference type="EMBL" id="MFC4865892.1"/>
    </source>
</evidence>
<dbReference type="Pfam" id="PF00106">
    <property type="entry name" value="adh_short"/>
    <property type="match status" value="1"/>
</dbReference>
<reference evidence="2" key="1">
    <citation type="journal article" date="2019" name="Int. J. Syst. Evol. Microbiol.">
        <title>The Global Catalogue of Microorganisms (GCM) 10K type strain sequencing project: providing services to taxonomists for standard genome sequencing and annotation.</title>
        <authorList>
            <consortium name="The Broad Institute Genomics Platform"/>
            <consortium name="The Broad Institute Genome Sequencing Center for Infectious Disease"/>
            <person name="Wu L."/>
            <person name="Ma J."/>
        </authorList>
    </citation>
    <scope>NUCLEOTIDE SEQUENCE [LARGE SCALE GENOMIC DNA]</scope>
    <source>
        <strain evidence="2">CGMCC 4.7304</strain>
    </source>
</reference>
<accession>A0ABV9SJ37</accession>
<dbReference type="EC" id="1.-.-.-" evidence="1"/>
<organism evidence="1 2">
    <name type="scientific">Streptomonospora arabica</name>
    <dbReference type="NCBI Taxonomy" id="412417"/>
    <lineage>
        <taxon>Bacteria</taxon>
        <taxon>Bacillati</taxon>
        <taxon>Actinomycetota</taxon>
        <taxon>Actinomycetes</taxon>
        <taxon>Streptosporangiales</taxon>
        <taxon>Nocardiopsidaceae</taxon>
        <taxon>Streptomonospora</taxon>
    </lineage>
</organism>
<dbReference type="EMBL" id="JBHSIY010000006">
    <property type="protein sequence ID" value="MFC4865892.1"/>
    <property type="molecule type" value="Genomic_DNA"/>
</dbReference>
<dbReference type="GO" id="GO:0016491">
    <property type="term" value="F:oxidoreductase activity"/>
    <property type="evidence" value="ECO:0007669"/>
    <property type="project" value="UniProtKB-KW"/>
</dbReference>
<dbReference type="InterPro" id="IPR036291">
    <property type="entry name" value="NAD(P)-bd_dom_sf"/>
</dbReference>
<comment type="caution">
    <text evidence="1">The sequence shown here is derived from an EMBL/GenBank/DDBJ whole genome shotgun (WGS) entry which is preliminary data.</text>
</comment>
<proteinExistence type="predicted"/>
<protein>
    <submittedName>
        <fullName evidence="1">SDR family NAD(P)-dependent oxidoreductase</fullName>
        <ecNumber evidence="1">1.-.-.-</ecNumber>
    </submittedName>
</protein>
<dbReference type="CDD" id="cd05233">
    <property type="entry name" value="SDR_c"/>
    <property type="match status" value="1"/>
</dbReference>
<dbReference type="SUPFAM" id="SSF51735">
    <property type="entry name" value="NAD(P)-binding Rossmann-fold domains"/>
    <property type="match status" value="1"/>
</dbReference>
<keyword evidence="2" id="KW-1185">Reference proteome</keyword>
<dbReference type="Proteomes" id="UP001595858">
    <property type="component" value="Unassembled WGS sequence"/>
</dbReference>
<name>A0ABV9SJ37_9ACTN</name>
<dbReference type="InterPro" id="IPR052625">
    <property type="entry name" value="Chl_b_Red"/>
</dbReference>